<proteinExistence type="inferred from homology"/>
<name>A0A839F183_9GAMM</name>
<evidence type="ECO:0000256" key="4">
    <source>
        <dbReference type="ARBA" id="ARBA00022490"/>
    </source>
</evidence>
<accession>A0A839F183</accession>
<dbReference type="GO" id="GO:0000917">
    <property type="term" value="P:division septum assembly"/>
    <property type="evidence" value="ECO:0007669"/>
    <property type="project" value="UniProtKB-KW"/>
</dbReference>
<dbReference type="Pfam" id="PF05164">
    <property type="entry name" value="ZapA"/>
    <property type="match status" value="1"/>
</dbReference>
<organism evidence="12 13">
    <name type="scientific">Dokdonella fugitiva</name>
    <dbReference type="NCBI Taxonomy" id="328517"/>
    <lineage>
        <taxon>Bacteria</taxon>
        <taxon>Pseudomonadati</taxon>
        <taxon>Pseudomonadota</taxon>
        <taxon>Gammaproteobacteria</taxon>
        <taxon>Lysobacterales</taxon>
        <taxon>Rhodanobacteraceae</taxon>
        <taxon>Dokdonella</taxon>
    </lineage>
</organism>
<comment type="subcellular location">
    <subcellularLocation>
        <location evidence="1">Cytoplasm</location>
    </subcellularLocation>
</comment>
<dbReference type="Gene3D" id="1.20.5.50">
    <property type="match status" value="1"/>
</dbReference>
<dbReference type="InterPro" id="IPR042233">
    <property type="entry name" value="Cell_div_ZapA_N"/>
</dbReference>
<keyword evidence="4" id="KW-0963">Cytoplasm</keyword>
<keyword evidence="13" id="KW-1185">Reference proteome</keyword>
<evidence type="ECO:0000313" key="13">
    <source>
        <dbReference type="Proteomes" id="UP000550401"/>
    </source>
</evidence>
<evidence type="ECO:0000256" key="5">
    <source>
        <dbReference type="ARBA" id="ARBA00022618"/>
    </source>
</evidence>
<evidence type="ECO:0000256" key="6">
    <source>
        <dbReference type="ARBA" id="ARBA00023054"/>
    </source>
</evidence>
<dbReference type="InterPro" id="IPR036192">
    <property type="entry name" value="Cell_div_ZapA-like_sf"/>
</dbReference>
<dbReference type="EMBL" id="JACGXL010000002">
    <property type="protein sequence ID" value="MBA8887802.1"/>
    <property type="molecule type" value="Genomic_DNA"/>
</dbReference>
<dbReference type="GO" id="GO:0000921">
    <property type="term" value="P:septin ring assembly"/>
    <property type="evidence" value="ECO:0007669"/>
    <property type="project" value="TreeGrafter"/>
</dbReference>
<keyword evidence="7" id="KW-0717">Septation</keyword>
<comment type="function">
    <text evidence="9">Activator of cell division through the inhibition of FtsZ GTPase activity, therefore promoting FtsZ assembly into bundles of protofilaments necessary for the formation of the division Z ring. It is recruited early at mid-cell but it is not essential for cell division.</text>
</comment>
<dbReference type="InterPro" id="IPR007838">
    <property type="entry name" value="Cell_div_ZapA-like"/>
</dbReference>
<evidence type="ECO:0000256" key="8">
    <source>
        <dbReference type="ARBA" id="ARBA00023306"/>
    </source>
</evidence>
<evidence type="ECO:0000256" key="10">
    <source>
        <dbReference type="ARBA" id="ARBA00026068"/>
    </source>
</evidence>
<dbReference type="GO" id="GO:0032153">
    <property type="term" value="C:cell division site"/>
    <property type="evidence" value="ECO:0007669"/>
    <property type="project" value="TreeGrafter"/>
</dbReference>
<evidence type="ECO:0000256" key="1">
    <source>
        <dbReference type="ARBA" id="ARBA00004496"/>
    </source>
</evidence>
<evidence type="ECO:0000256" key="7">
    <source>
        <dbReference type="ARBA" id="ARBA00023210"/>
    </source>
</evidence>
<dbReference type="AlphaFoldDB" id="A0A839F183"/>
<dbReference type="PANTHER" id="PTHR34981:SF1">
    <property type="entry name" value="CELL DIVISION PROTEIN ZAPA"/>
    <property type="match status" value="1"/>
</dbReference>
<gene>
    <name evidence="12" type="ORF">FHW12_002016</name>
</gene>
<evidence type="ECO:0000256" key="9">
    <source>
        <dbReference type="ARBA" id="ARBA00024910"/>
    </source>
</evidence>
<dbReference type="Proteomes" id="UP000550401">
    <property type="component" value="Unassembled WGS sequence"/>
</dbReference>
<evidence type="ECO:0000256" key="11">
    <source>
        <dbReference type="ARBA" id="ARBA00033158"/>
    </source>
</evidence>
<dbReference type="GO" id="GO:0030428">
    <property type="term" value="C:cell septum"/>
    <property type="evidence" value="ECO:0007669"/>
    <property type="project" value="TreeGrafter"/>
</dbReference>
<dbReference type="SUPFAM" id="SSF102829">
    <property type="entry name" value="Cell division protein ZapA-like"/>
    <property type="match status" value="1"/>
</dbReference>
<evidence type="ECO:0000256" key="3">
    <source>
        <dbReference type="ARBA" id="ARBA00015195"/>
    </source>
</evidence>
<evidence type="ECO:0000313" key="12">
    <source>
        <dbReference type="EMBL" id="MBA8887802.1"/>
    </source>
</evidence>
<protein>
    <recommendedName>
        <fullName evidence="3">Cell division protein ZapA</fullName>
    </recommendedName>
    <alternativeName>
        <fullName evidence="11">Z ring-associated protein ZapA</fullName>
    </alternativeName>
</protein>
<dbReference type="RefSeq" id="WP_182530838.1">
    <property type="nucleotide sequence ID" value="NZ_JACGXL010000002.1"/>
</dbReference>
<keyword evidence="6" id="KW-0175">Coiled coil</keyword>
<dbReference type="Gene3D" id="3.30.160.880">
    <property type="entry name" value="Cell division protein ZapA protomer, N-terminal domain"/>
    <property type="match status" value="1"/>
</dbReference>
<reference evidence="12 13" key="1">
    <citation type="submission" date="2020-07" db="EMBL/GenBank/DDBJ databases">
        <title>Genomic Encyclopedia of Type Strains, Phase IV (KMG-V): Genome sequencing to study the core and pangenomes of soil and plant-associated prokaryotes.</title>
        <authorList>
            <person name="Whitman W."/>
        </authorList>
    </citation>
    <scope>NUCLEOTIDE SEQUENCE [LARGE SCALE GENOMIC DNA]</scope>
    <source>
        <strain evidence="12 13">RH2WT43</strain>
    </source>
</reference>
<dbReference type="GO" id="GO:0005829">
    <property type="term" value="C:cytosol"/>
    <property type="evidence" value="ECO:0007669"/>
    <property type="project" value="TreeGrafter"/>
</dbReference>
<dbReference type="GO" id="GO:0043093">
    <property type="term" value="P:FtsZ-dependent cytokinesis"/>
    <property type="evidence" value="ECO:0007669"/>
    <property type="project" value="TreeGrafter"/>
</dbReference>
<comment type="similarity">
    <text evidence="2">Belongs to the ZapA family. Type 1 subfamily.</text>
</comment>
<evidence type="ECO:0000256" key="2">
    <source>
        <dbReference type="ARBA" id="ARBA00010074"/>
    </source>
</evidence>
<dbReference type="PANTHER" id="PTHR34981">
    <property type="entry name" value="CELL DIVISION PROTEIN ZAPA"/>
    <property type="match status" value="1"/>
</dbReference>
<keyword evidence="5 12" id="KW-0132">Cell division</keyword>
<comment type="subunit">
    <text evidence="10">Homodimer. Interacts with FtsZ.</text>
</comment>
<comment type="caution">
    <text evidence="12">The sequence shown here is derived from an EMBL/GenBank/DDBJ whole genome shotgun (WGS) entry which is preliminary data.</text>
</comment>
<keyword evidence="8" id="KW-0131">Cell cycle</keyword>
<sequence>MNGPGEPVTVHILDREFHVACTPDERPGLIAAARYLDEKMREMRNSARTAGLDRIAILAALNICHELLDARARESSDSRQLAEKLQAINLKLERLLPASLQ</sequence>